<sequence>MEHDQGIIDGFADTLDGELIDSAVLARQLNHGRFPHTGSEWIVLGRCGGLARVFSGRNPG</sequence>
<evidence type="ECO:0000313" key="2">
    <source>
        <dbReference type="Proteomes" id="UP001305414"/>
    </source>
</evidence>
<comment type="caution">
    <text evidence="1">The sequence shown here is derived from an EMBL/GenBank/DDBJ whole genome shotgun (WGS) entry which is preliminary data.</text>
</comment>
<dbReference type="AlphaFoldDB" id="A0AAN7V4Z0"/>
<accession>A0AAN7V4Z0</accession>
<dbReference type="EMBL" id="JAWHQM010000062">
    <property type="protein sequence ID" value="KAK5636094.1"/>
    <property type="molecule type" value="Genomic_DNA"/>
</dbReference>
<evidence type="ECO:0000313" key="1">
    <source>
        <dbReference type="EMBL" id="KAK5636094.1"/>
    </source>
</evidence>
<gene>
    <name evidence="1" type="ORF">RRF57_011805</name>
</gene>
<keyword evidence="2" id="KW-1185">Reference proteome</keyword>
<dbReference type="Proteomes" id="UP001305414">
    <property type="component" value="Unassembled WGS sequence"/>
</dbReference>
<reference evidence="1 2" key="1">
    <citation type="submission" date="2023-10" db="EMBL/GenBank/DDBJ databases">
        <title>Draft genome sequence of Xylaria bambusicola isolate GMP-LS, the root and basal stem rot pathogen of sugarcane in Indonesia.</title>
        <authorList>
            <person name="Selvaraj P."/>
            <person name="Muralishankar V."/>
            <person name="Muruganantham S."/>
            <person name="Sp S."/>
            <person name="Haryani S."/>
            <person name="Lau K.J.X."/>
            <person name="Naqvi N.I."/>
        </authorList>
    </citation>
    <scope>NUCLEOTIDE SEQUENCE [LARGE SCALE GENOMIC DNA]</scope>
    <source>
        <strain evidence="1">GMP-LS</strain>
    </source>
</reference>
<organism evidence="1 2">
    <name type="scientific">Xylaria bambusicola</name>
    <dbReference type="NCBI Taxonomy" id="326684"/>
    <lineage>
        <taxon>Eukaryota</taxon>
        <taxon>Fungi</taxon>
        <taxon>Dikarya</taxon>
        <taxon>Ascomycota</taxon>
        <taxon>Pezizomycotina</taxon>
        <taxon>Sordariomycetes</taxon>
        <taxon>Xylariomycetidae</taxon>
        <taxon>Xylariales</taxon>
        <taxon>Xylariaceae</taxon>
        <taxon>Xylaria</taxon>
    </lineage>
</organism>
<protein>
    <submittedName>
        <fullName evidence="1">Uncharacterized protein</fullName>
    </submittedName>
</protein>
<proteinExistence type="predicted"/>
<name>A0AAN7V4Z0_9PEZI</name>